<sequence>MKKLFISGLVIFISFFIGGTITWFTFDKHKYENQSYHKTFNSRFEHVSINTVTSNIRFIPGKKFAVHFRGDNDVYVSNKGKTLKVTEKRATDRGYGLNFNPFHKNKKSLTIVLPDNKIKYLTAESVIGTIHFNNIKSQNTSILSNSMFQVKNSHFDNLNYESSNGTANIQDSVIKKGNLKLDNGDITVKNSKCNNSTFLIDKGNILMKNMKSSNDIKASIKKGDVDYHFDEKPRNTLLKLHPGHGSKSIKNKNFKNGKVGNSKNILEFYTVDGDITVS</sequence>
<feature type="transmembrane region" description="Helical" evidence="1">
    <location>
        <begin position="6"/>
        <end position="26"/>
    </location>
</feature>
<dbReference type="EMBL" id="UHDZ01000001">
    <property type="protein sequence ID" value="SUM70172.1"/>
    <property type="molecule type" value="Genomic_DNA"/>
</dbReference>
<protein>
    <submittedName>
        <fullName evidence="3">Exported protein</fullName>
    </submittedName>
</protein>
<keyword evidence="1" id="KW-0812">Transmembrane</keyword>
<keyword evidence="1" id="KW-0472">Membrane</keyword>
<keyword evidence="1" id="KW-1133">Transmembrane helix</keyword>
<gene>
    <name evidence="3" type="ORF">NCTC11807_01082</name>
</gene>
<feature type="domain" description="DUF4097" evidence="2">
    <location>
        <begin position="45"/>
        <end position="277"/>
    </location>
</feature>
<evidence type="ECO:0000259" key="2">
    <source>
        <dbReference type="Pfam" id="PF13349"/>
    </source>
</evidence>
<keyword evidence="4" id="KW-1185">Reference proteome</keyword>
<dbReference type="Proteomes" id="UP000255425">
    <property type="component" value="Unassembled WGS sequence"/>
</dbReference>
<name>A0A380H258_9STAP</name>
<dbReference type="Pfam" id="PF13349">
    <property type="entry name" value="DUF4097"/>
    <property type="match status" value="1"/>
</dbReference>
<evidence type="ECO:0000256" key="1">
    <source>
        <dbReference type="SAM" id="Phobius"/>
    </source>
</evidence>
<proteinExistence type="predicted"/>
<dbReference type="InterPro" id="IPR025164">
    <property type="entry name" value="Toastrack_DUF4097"/>
</dbReference>
<organism evidence="3 4">
    <name type="scientific">Staphylococcus saccharolyticus</name>
    <dbReference type="NCBI Taxonomy" id="33028"/>
    <lineage>
        <taxon>Bacteria</taxon>
        <taxon>Bacillati</taxon>
        <taxon>Bacillota</taxon>
        <taxon>Bacilli</taxon>
        <taxon>Bacillales</taxon>
        <taxon>Staphylococcaceae</taxon>
        <taxon>Staphylococcus</taxon>
    </lineage>
</organism>
<evidence type="ECO:0000313" key="4">
    <source>
        <dbReference type="Proteomes" id="UP000255425"/>
    </source>
</evidence>
<accession>A0A380H258</accession>
<dbReference type="RefSeq" id="WP_115312998.1">
    <property type="nucleotide sequence ID" value="NZ_CP066042.1"/>
</dbReference>
<reference evidence="3 4" key="1">
    <citation type="submission" date="2018-06" db="EMBL/GenBank/DDBJ databases">
        <authorList>
            <consortium name="Pathogen Informatics"/>
            <person name="Doyle S."/>
        </authorList>
    </citation>
    <scope>NUCLEOTIDE SEQUENCE [LARGE SCALE GENOMIC DNA]</scope>
    <source>
        <strain evidence="3 4">NCTC11807</strain>
    </source>
</reference>
<evidence type="ECO:0000313" key="3">
    <source>
        <dbReference type="EMBL" id="SUM70172.1"/>
    </source>
</evidence>
<dbReference type="AlphaFoldDB" id="A0A380H258"/>
<dbReference type="GeneID" id="63934555"/>